<sequence length="80" mass="9472">MEKLETIMKLISFYWSNTHKKLVFYGKLNEKLSDYQILTIVQNVIAKAYEEEKENVDELSRTLSSDIIKNAIVEEFQKKI</sequence>
<proteinExistence type="predicted"/>
<dbReference type="EMBL" id="CAJVPS010011387">
    <property type="protein sequence ID" value="CAG8664512.1"/>
    <property type="molecule type" value="Genomic_DNA"/>
</dbReference>
<evidence type="ECO:0000313" key="2">
    <source>
        <dbReference type="Proteomes" id="UP000789508"/>
    </source>
</evidence>
<gene>
    <name evidence="1" type="ORF">ALEPTO_LOCUS10416</name>
</gene>
<organism evidence="1 2">
    <name type="scientific">Ambispora leptoticha</name>
    <dbReference type="NCBI Taxonomy" id="144679"/>
    <lineage>
        <taxon>Eukaryota</taxon>
        <taxon>Fungi</taxon>
        <taxon>Fungi incertae sedis</taxon>
        <taxon>Mucoromycota</taxon>
        <taxon>Glomeromycotina</taxon>
        <taxon>Glomeromycetes</taxon>
        <taxon>Archaeosporales</taxon>
        <taxon>Ambisporaceae</taxon>
        <taxon>Ambispora</taxon>
    </lineage>
</organism>
<evidence type="ECO:0000313" key="1">
    <source>
        <dbReference type="EMBL" id="CAG8664512.1"/>
    </source>
</evidence>
<protein>
    <submittedName>
        <fullName evidence="1">13793_t:CDS:1</fullName>
    </submittedName>
</protein>
<dbReference type="Proteomes" id="UP000789508">
    <property type="component" value="Unassembled WGS sequence"/>
</dbReference>
<keyword evidence="2" id="KW-1185">Reference proteome</keyword>
<comment type="caution">
    <text evidence="1">The sequence shown here is derived from an EMBL/GenBank/DDBJ whole genome shotgun (WGS) entry which is preliminary data.</text>
</comment>
<name>A0A9N9HCZ0_9GLOM</name>
<accession>A0A9N9HCZ0</accession>
<reference evidence="1" key="1">
    <citation type="submission" date="2021-06" db="EMBL/GenBank/DDBJ databases">
        <authorList>
            <person name="Kallberg Y."/>
            <person name="Tangrot J."/>
            <person name="Rosling A."/>
        </authorList>
    </citation>
    <scope>NUCLEOTIDE SEQUENCE</scope>
    <source>
        <strain evidence="1">FL130A</strain>
    </source>
</reference>
<dbReference type="AlphaFoldDB" id="A0A9N9HCZ0"/>